<evidence type="ECO:0000313" key="3">
    <source>
        <dbReference type="Proteomes" id="UP001174934"/>
    </source>
</evidence>
<protein>
    <recommendedName>
        <fullName evidence="1">2EXR domain-containing protein</fullName>
    </recommendedName>
</protein>
<dbReference type="AlphaFoldDB" id="A0AA39XLM8"/>
<organism evidence="2 3">
    <name type="scientific">Bombardia bombarda</name>
    <dbReference type="NCBI Taxonomy" id="252184"/>
    <lineage>
        <taxon>Eukaryota</taxon>
        <taxon>Fungi</taxon>
        <taxon>Dikarya</taxon>
        <taxon>Ascomycota</taxon>
        <taxon>Pezizomycotina</taxon>
        <taxon>Sordariomycetes</taxon>
        <taxon>Sordariomycetidae</taxon>
        <taxon>Sordariales</taxon>
        <taxon>Lasiosphaeriaceae</taxon>
        <taxon>Bombardia</taxon>
    </lineage>
</organism>
<reference evidence="2" key="1">
    <citation type="submission" date="2023-06" db="EMBL/GenBank/DDBJ databases">
        <title>Genome-scale phylogeny and comparative genomics of the fungal order Sordariales.</title>
        <authorList>
            <consortium name="Lawrence Berkeley National Laboratory"/>
            <person name="Hensen N."/>
            <person name="Bonometti L."/>
            <person name="Westerberg I."/>
            <person name="Brannstrom I.O."/>
            <person name="Guillou S."/>
            <person name="Cros-Aarteil S."/>
            <person name="Calhoun S."/>
            <person name="Haridas S."/>
            <person name="Kuo A."/>
            <person name="Mondo S."/>
            <person name="Pangilinan J."/>
            <person name="Riley R."/>
            <person name="LaButti K."/>
            <person name="Andreopoulos B."/>
            <person name="Lipzen A."/>
            <person name="Chen C."/>
            <person name="Yanf M."/>
            <person name="Daum C."/>
            <person name="Ng V."/>
            <person name="Clum A."/>
            <person name="Steindorff A."/>
            <person name="Ohm R."/>
            <person name="Martin F."/>
            <person name="Silar P."/>
            <person name="Natvig D."/>
            <person name="Lalanne C."/>
            <person name="Gautier V."/>
            <person name="Ament-velasquez S.L."/>
            <person name="Kruys A."/>
            <person name="Hutchinson M.I."/>
            <person name="Powell A.J."/>
            <person name="Barry K."/>
            <person name="Miller A.N."/>
            <person name="Grigoriev I.V."/>
            <person name="Debuchy R."/>
            <person name="Gladieux P."/>
            <person name="Thoren M.H."/>
            <person name="Johannesson H."/>
        </authorList>
    </citation>
    <scope>NUCLEOTIDE SEQUENCE</scope>
    <source>
        <strain evidence="2">SMH3391-2</strain>
    </source>
</reference>
<evidence type="ECO:0000259" key="1">
    <source>
        <dbReference type="Pfam" id="PF20150"/>
    </source>
</evidence>
<dbReference type="Proteomes" id="UP001174934">
    <property type="component" value="Unassembled WGS sequence"/>
</dbReference>
<keyword evidence="3" id="KW-1185">Reference proteome</keyword>
<feature type="domain" description="2EXR" evidence="1">
    <location>
        <begin position="120"/>
        <end position="225"/>
    </location>
</feature>
<evidence type="ECO:0000313" key="2">
    <source>
        <dbReference type="EMBL" id="KAK0635310.1"/>
    </source>
</evidence>
<sequence length="339" mass="39298">MTMERCPIFAFHYYLNGTPLVFTVDATNRSSKCQDQDDLLSFLPAPNANHQYSTRVLIPIFLAFHVATLLWLNWQIRNDVVIEGSEGYEKSSLIVWPTKWSLFNFKAAVRQKQLRSPKKFHKFGQLPPEIRQMIWQEALPTSRLLMLQLPKPTVFTDRFLEMVRRRRCSEDRHLQNNVWTCSAKAPAISHVNSEARYIALKHYRLGLAPGNTQPQIYVNFERDIIGLSDDVMRSSVGRNLWRLTADVKEVWLLGVSFKPSASRFLSSREWNRLKELRLLAVVDSAFWGTGVLPRLARVDWPYWIAQQKTRGYERFTETQTLKQYPGGLPGLYVVTGHNG</sequence>
<dbReference type="Pfam" id="PF20150">
    <property type="entry name" value="2EXR"/>
    <property type="match status" value="1"/>
</dbReference>
<dbReference type="PANTHER" id="PTHR35910:SF1">
    <property type="entry name" value="2EXR DOMAIN-CONTAINING PROTEIN"/>
    <property type="match status" value="1"/>
</dbReference>
<name>A0AA39XLM8_9PEZI</name>
<dbReference type="InterPro" id="IPR045518">
    <property type="entry name" value="2EXR"/>
</dbReference>
<dbReference type="PANTHER" id="PTHR35910">
    <property type="entry name" value="2EXR DOMAIN-CONTAINING PROTEIN"/>
    <property type="match status" value="1"/>
</dbReference>
<proteinExistence type="predicted"/>
<gene>
    <name evidence="2" type="ORF">B0T17DRAFT_37872</name>
</gene>
<dbReference type="EMBL" id="JAULSR010000001">
    <property type="protein sequence ID" value="KAK0635310.1"/>
    <property type="molecule type" value="Genomic_DNA"/>
</dbReference>
<comment type="caution">
    <text evidence="2">The sequence shown here is derived from an EMBL/GenBank/DDBJ whole genome shotgun (WGS) entry which is preliminary data.</text>
</comment>
<accession>A0AA39XLM8</accession>